<organism evidence="1 2">
    <name type="scientific">Lactuca virosa</name>
    <dbReference type="NCBI Taxonomy" id="75947"/>
    <lineage>
        <taxon>Eukaryota</taxon>
        <taxon>Viridiplantae</taxon>
        <taxon>Streptophyta</taxon>
        <taxon>Embryophyta</taxon>
        <taxon>Tracheophyta</taxon>
        <taxon>Spermatophyta</taxon>
        <taxon>Magnoliopsida</taxon>
        <taxon>eudicotyledons</taxon>
        <taxon>Gunneridae</taxon>
        <taxon>Pentapetalae</taxon>
        <taxon>asterids</taxon>
        <taxon>campanulids</taxon>
        <taxon>Asterales</taxon>
        <taxon>Asteraceae</taxon>
        <taxon>Cichorioideae</taxon>
        <taxon>Cichorieae</taxon>
        <taxon>Lactucinae</taxon>
        <taxon>Lactuca</taxon>
    </lineage>
</organism>
<name>A0AAU9LMN4_9ASTR</name>
<protein>
    <recommendedName>
        <fullName evidence="3">DUF4283 domain-containing protein</fullName>
    </recommendedName>
</protein>
<dbReference type="AlphaFoldDB" id="A0AAU9LMN4"/>
<evidence type="ECO:0008006" key="3">
    <source>
        <dbReference type="Google" id="ProtNLM"/>
    </source>
</evidence>
<keyword evidence="2" id="KW-1185">Reference proteome</keyword>
<proteinExistence type="predicted"/>
<evidence type="ECO:0000313" key="2">
    <source>
        <dbReference type="Proteomes" id="UP001157418"/>
    </source>
</evidence>
<gene>
    <name evidence="1" type="ORF">LVIROSA_LOCUS3464</name>
</gene>
<evidence type="ECO:0000313" key="1">
    <source>
        <dbReference type="EMBL" id="CAH1415632.1"/>
    </source>
</evidence>
<dbReference type="EMBL" id="CAKMRJ010000001">
    <property type="protein sequence ID" value="CAH1415632.1"/>
    <property type="molecule type" value="Genomic_DNA"/>
</dbReference>
<accession>A0AAU9LMN4</accession>
<comment type="caution">
    <text evidence="1">The sequence shown here is derived from an EMBL/GenBank/DDBJ whole genome shotgun (WGS) entry which is preliminary data.</text>
</comment>
<reference evidence="1 2" key="1">
    <citation type="submission" date="2022-01" db="EMBL/GenBank/DDBJ databases">
        <authorList>
            <person name="Xiong W."/>
            <person name="Schranz E."/>
        </authorList>
    </citation>
    <scope>NUCLEOTIDE SEQUENCE [LARGE SCALE GENOMIC DNA]</scope>
</reference>
<dbReference type="Proteomes" id="UP001157418">
    <property type="component" value="Unassembled WGS sequence"/>
</dbReference>
<sequence>MAEWFHNPLTLFGEAHNLEKLRKVLFGFRMGVKHAYGMKYFGGLMAGIRFQSPSDVEEFLSKKNYWGIWFKDFKEGNTMEGVFDRIAWLKIVGLPVNLWNEETLSRIANEFDKVIEPVEILPSIQDLSLGNIYNLTENKKKINDELLVEIN</sequence>